<protein>
    <submittedName>
        <fullName evidence="1">Uncharacterized protein</fullName>
    </submittedName>
</protein>
<dbReference type="EMBL" id="JBHTLM010000021">
    <property type="protein sequence ID" value="MFD1178867.1"/>
    <property type="molecule type" value="Genomic_DNA"/>
</dbReference>
<sequence>MKINDFEEKIIDNSFQTINEWWIESTADIHTQDQLIYCVEINGQSFYAGYEQLIVDNYQRIDFIRIVTKTKGESIEETFVTVKDYLDKFIPASSSIADSFYGELTDKEWSKFSQLIEGIEWILKAMDFLETLTINEKQKRATINMKIEIERIVSEMDNNLQRQDYVMVGDLIQYELVTALQNYMLEIQG</sequence>
<reference evidence="2" key="1">
    <citation type="journal article" date="2019" name="Int. J. Syst. Evol. Microbiol.">
        <title>The Global Catalogue of Microorganisms (GCM) 10K type strain sequencing project: providing services to taxonomists for standard genome sequencing and annotation.</title>
        <authorList>
            <consortium name="The Broad Institute Genomics Platform"/>
            <consortium name="The Broad Institute Genome Sequencing Center for Infectious Disease"/>
            <person name="Wu L."/>
            <person name="Ma J."/>
        </authorList>
    </citation>
    <scope>NUCLEOTIDE SEQUENCE [LARGE SCALE GENOMIC DNA]</scope>
    <source>
        <strain evidence="2">CCUG 59189</strain>
    </source>
</reference>
<proteinExistence type="predicted"/>
<comment type="caution">
    <text evidence="1">The sequence shown here is derived from an EMBL/GenBank/DDBJ whole genome shotgun (WGS) entry which is preliminary data.</text>
</comment>
<keyword evidence="2" id="KW-1185">Reference proteome</keyword>
<organism evidence="1 2">
    <name type="scientific">Paenibacillus puldeungensis</name>
    <dbReference type="NCBI Taxonomy" id="696536"/>
    <lineage>
        <taxon>Bacteria</taxon>
        <taxon>Bacillati</taxon>
        <taxon>Bacillota</taxon>
        <taxon>Bacilli</taxon>
        <taxon>Bacillales</taxon>
        <taxon>Paenibacillaceae</taxon>
        <taxon>Paenibacillus</taxon>
    </lineage>
</organism>
<gene>
    <name evidence="1" type="ORF">ACFQ3W_21550</name>
</gene>
<accession>A0ABW3S255</accession>
<evidence type="ECO:0000313" key="2">
    <source>
        <dbReference type="Proteomes" id="UP001597262"/>
    </source>
</evidence>
<evidence type="ECO:0000313" key="1">
    <source>
        <dbReference type="EMBL" id="MFD1178867.1"/>
    </source>
</evidence>
<name>A0ABW3S255_9BACL</name>
<dbReference type="Proteomes" id="UP001597262">
    <property type="component" value="Unassembled WGS sequence"/>
</dbReference>